<dbReference type="InterPro" id="IPR036866">
    <property type="entry name" value="RibonucZ/Hydroxyglut_hydro"/>
</dbReference>
<comment type="caution">
    <text evidence="9">The sequence shown here is derived from an EMBL/GenBank/DDBJ whole genome shotgun (WGS) entry which is preliminary data.</text>
</comment>
<feature type="compositionally biased region" description="Low complexity" evidence="6">
    <location>
        <begin position="16"/>
        <end position="31"/>
    </location>
</feature>
<dbReference type="Gene3D" id="3.60.15.10">
    <property type="entry name" value="Ribonuclease Z/Hydroxyacylglutathione hydrolase-like"/>
    <property type="match status" value="1"/>
</dbReference>
<feature type="transmembrane region" description="Helical" evidence="7">
    <location>
        <begin position="515"/>
        <end position="532"/>
    </location>
</feature>
<evidence type="ECO:0000256" key="5">
    <source>
        <dbReference type="ARBA" id="ARBA00023136"/>
    </source>
</evidence>
<evidence type="ECO:0000256" key="1">
    <source>
        <dbReference type="ARBA" id="ARBA00004651"/>
    </source>
</evidence>
<dbReference type="PANTHER" id="PTHR30619:SF1">
    <property type="entry name" value="RECOMBINATION PROTEIN 2"/>
    <property type="match status" value="1"/>
</dbReference>
<organism evidence="9 10">
    <name type="scientific">Noviluteimonas lactosilytica</name>
    <dbReference type="NCBI Taxonomy" id="2888523"/>
    <lineage>
        <taxon>Bacteria</taxon>
        <taxon>Pseudomonadati</taxon>
        <taxon>Pseudomonadota</taxon>
        <taxon>Gammaproteobacteria</taxon>
        <taxon>Lysobacterales</taxon>
        <taxon>Lysobacteraceae</taxon>
        <taxon>Noviluteimonas</taxon>
    </lineage>
</organism>
<evidence type="ECO:0000256" key="4">
    <source>
        <dbReference type="ARBA" id="ARBA00022989"/>
    </source>
</evidence>
<proteinExistence type="predicted"/>
<evidence type="ECO:0000256" key="2">
    <source>
        <dbReference type="ARBA" id="ARBA00022475"/>
    </source>
</evidence>
<evidence type="ECO:0000313" key="10">
    <source>
        <dbReference type="Proteomes" id="UP001165293"/>
    </source>
</evidence>
<dbReference type="SUPFAM" id="SSF56281">
    <property type="entry name" value="Metallo-hydrolase/oxidoreductase"/>
    <property type="match status" value="1"/>
</dbReference>
<dbReference type="InterPro" id="IPR004797">
    <property type="entry name" value="Competence_ComEC/Rec2"/>
</dbReference>
<feature type="domain" description="Metallo-beta-lactamase" evidence="8">
    <location>
        <begin position="571"/>
        <end position="757"/>
    </location>
</feature>
<comment type="subcellular location">
    <subcellularLocation>
        <location evidence="1">Cell membrane</location>
        <topology evidence="1">Multi-pass membrane protein</topology>
    </subcellularLocation>
</comment>
<dbReference type="InterPro" id="IPR035681">
    <property type="entry name" value="ComA-like_MBL"/>
</dbReference>
<evidence type="ECO:0000313" key="9">
    <source>
        <dbReference type="EMBL" id="MCC8361714.1"/>
    </source>
</evidence>
<evidence type="ECO:0000259" key="8">
    <source>
        <dbReference type="SMART" id="SM00849"/>
    </source>
</evidence>
<dbReference type="InterPro" id="IPR025405">
    <property type="entry name" value="DUF4131"/>
</dbReference>
<feature type="transmembrane region" description="Helical" evidence="7">
    <location>
        <begin position="328"/>
        <end position="349"/>
    </location>
</feature>
<evidence type="ECO:0000256" key="7">
    <source>
        <dbReference type="SAM" id="Phobius"/>
    </source>
</evidence>
<keyword evidence="2" id="KW-1003">Cell membrane</keyword>
<protein>
    <submittedName>
        <fullName evidence="9">DNA internalization-related competence protein ComEC/Rec2</fullName>
    </submittedName>
</protein>
<dbReference type="NCBIfam" id="TIGR00361">
    <property type="entry name" value="ComEC_Rec2"/>
    <property type="match status" value="1"/>
</dbReference>
<dbReference type="NCBIfam" id="TIGR00360">
    <property type="entry name" value="ComEC_N-term"/>
    <property type="match status" value="1"/>
</dbReference>
<dbReference type="CDD" id="cd07731">
    <property type="entry name" value="ComA-like_MBL-fold"/>
    <property type="match status" value="1"/>
</dbReference>
<feature type="transmembrane region" description="Helical" evidence="7">
    <location>
        <begin position="291"/>
        <end position="316"/>
    </location>
</feature>
<dbReference type="SMART" id="SM00849">
    <property type="entry name" value="Lactamase_B"/>
    <property type="match status" value="1"/>
</dbReference>
<feature type="transmembrane region" description="Helical" evidence="7">
    <location>
        <begin position="370"/>
        <end position="387"/>
    </location>
</feature>
<evidence type="ECO:0000256" key="3">
    <source>
        <dbReference type="ARBA" id="ARBA00022692"/>
    </source>
</evidence>
<name>A0ABS8JDN9_9GAMM</name>
<keyword evidence="5 7" id="KW-0472">Membrane</keyword>
<feature type="region of interest" description="Disordered" evidence="6">
    <location>
        <begin position="1"/>
        <end position="44"/>
    </location>
</feature>
<dbReference type="Proteomes" id="UP001165293">
    <property type="component" value="Unassembled WGS sequence"/>
</dbReference>
<gene>
    <name evidence="9" type="ORF">LK996_01275</name>
</gene>
<reference evidence="9" key="1">
    <citation type="submission" date="2021-10" db="EMBL/GenBank/DDBJ databases">
        <authorList>
            <person name="Lyu M."/>
            <person name="Wang X."/>
            <person name="Meng X."/>
            <person name="Xu K."/>
        </authorList>
    </citation>
    <scope>NUCLEOTIDE SEQUENCE</scope>
    <source>
        <strain evidence="9">A6</strain>
    </source>
</reference>
<dbReference type="Pfam" id="PF00753">
    <property type="entry name" value="Lactamase_B"/>
    <property type="match status" value="1"/>
</dbReference>
<dbReference type="InterPro" id="IPR052159">
    <property type="entry name" value="Competence_DNA_uptake"/>
</dbReference>
<dbReference type="Pfam" id="PF13567">
    <property type="entry name" value="DUF4131"/>
    <property type="match status" value="1"/>
</dbReference>
<dbReference type="Pfam" id="PF03772">
    <property type="entry name" value="Competence"/>
    <property type="match status" value="1"/>
</dbReference>
<feature type="transmembrane region" description="Helical" evidence="7">
    <location>
        <begin position="423"/>
        <end position="444"/>
    </location>
</feature>
<sequence length="834" mass="88944">MRSRPCTSDKPLQRRSANVASTTSNAGAAGTPRRGRISEDRPGARCEGARFGHRCRVAGPVVVAVRSLRRHRGGGHDALDRCGAVALVQHRARLATALAIALLGFALAAAHASSSMGLRLPPTLEREDMRVRGRIVDLPVEEGRRTRFHLRVDDDATQHADLRGRLLRLSWYGGRVDDAPALPRVHAGTRWEFDVRLRAPRGLRNPGWFDAERHAFAHRLAATGYVRNPSAAHALTPPHGLQAWRANMAERIDVAVADPAARFVRALALGDTRGLDDADWATLRATGLTHLIAISGFHVGLVAGFFALLASFAWRVVPAIPRHLPRPIAMAIVAVLGAALYTAVAGFALPTVRTTLMIAAVAAVRCARRAHASFDALAVAVIAMVVVDPLSLLGAGFWLSVCGVAWLLWCLPRVDGGIVRTFAAAQAVATIGLLPLTVALFGQASLAGPLANLVAIPWWSLVVVPLALLGTGLDALHAGAGDWAWRIAAAAFDATWPAFVALGESRFAFAWLPEARWFALPMAAFAAFWWLLPRGVPGKPIAALLWLPLLWPSRDLPPHGAFRMDMLDVGQGLSVLVRTTSHAVLFDMGPASHDGYDAGERAVVPALRALGVRALDVAIVSHGDSDHAGGWPSVRDAVPVREVHAPEGSPTGSTSHCLAGREWTRDGVRFRYLHPTPHFPYLGNDAGCVLRIEGAHGAALLTGDIGEVVERTLVRTNARADLRADVVLIPHHGSEGSSDPAFIAATGARFALVATGAGNRFGHPREEVVARWCRSGARVLGTADGGALRIDAGPRGVNVASRRATHARLWDAVPRSARNAGLCYRPNDGPGPEE</sequence>
<feature type="transmembrane region" description="Helical" evidence="7">
    <location>
        <begin position="456"/>
        <end position="476"/>
    </location>
</feature>
<feature type="transmembrane region" description="Helical" evidence="7">
    <location>
        <begin position="393"/>
        <end position="411"/>
    </location>
</feature>
<keyword evidence="4 7" id="KW-1133">Transmembrane helix</keyword>
<dbReference type="EMBL" id="JAJGAK010000001">
    <property type="protein sequence ID" value="MCC8361714.1"/>
    <property type="molecule type" value="Genomic_DNA"/>
</dbReference>
<dbReference type="PANTHER" id="PTHR30619">
    <property type="entry name" value="DNA INTERNALIZATION/COMPETENCE PROTEIN COMEC/REC2"/>
    <property type="match status" value="1"/>
</dbReference>
<dbReference type="InterPro" id="IPR004477">
    <property type="entry name" value="ComEC_N"/>
</dbReference>
<evidence type="ECO:0000256" key="6">
    <source>
        <dbReference type="SAM" id="MobiDB-lite"/>
    </source>
</evidence>
<accession>A0ABS8JDN9</accession>
<keyword evidence="3 7" id="KW-0812">Transmembrane</keyword>
<dbReference type="InterPro" id="IPR001279">
    <property type="entry name" value="Metallo-B-lactamas"/>
</dbReference>
<keyword evidence="10" id="KW-1185">Reference proteome</keyword>